<keyword evidence="2" id="KW-1185">Reference proteome</keyword>
<name>A0A9N9VTC6_9HYPO</name>
<protein>
    <submittedName>
        <fullName evidence="1">Uncharacterized protein</fullName>
    </submittedName>
</protein>
<comment type="caution">
    <text evidence="1">The sequence shown here is derived from an EMBL/GenBank/DDBJ whole genome shotgun (WGS) entry which is preliminary data.</text>
</comment>
<gene>
    <name evidence="1" type="ORF">CRHIZ90672A_00014443</name>
</gene>
<evidence type="ECO:0000313" key="1">
    <source>
        <dbReference type="EMBL" id="CAH0031693.1"/>
    </source>
</evidence>
<organism evidence="1 2">
    <name type="scientific">Clonostachys rhizophaga</name>
    <dbReference type="NCBI Taxonomy" id="160324"/>
    <lineage>
        <taxon>Eukaryota</taxon>
        <taxon>Fungi</taxon>
        <taxon>Dikarya</taxon>
        <taxon>Ascomycota</taxon>
        <taxon>Pezizomycotina</taxon>
        <taxon>Sordariomycetes</taxon>
        <taxon>Hypocreomycetidae</taxon>
        <taxon>Hypocreales</taxon>
        <taxon>Bionectriaceae</taxon>
        <taxon>Clonostachys</taxon>
    </lineage>
</organism>
<proteinExistence type="predicted"/>
<dbReference type="Proteomes" id="UP000696573">
    <property type="component" value="Unassembled WGS sequence"/>
</dbReference>
<dbReference type="AlphaFoldDB" id="A0A9N9VTC6"/>
<evidence type="ECO:0000313" key="2">
    <source>
        <dbReference type="Proteomes" id="UP000696573"/>
    </source>
</evidence>
<dbReference type="EMBL" id="CABFNQ020000743">
    <property type="protein sequence ID" value="CAH0031693.1"/>
    <property type="molecule type" value="Genomic_DNA"/>
</dbReference>
<reference evidence="1" key="1">
    <citation type="submission" date="2021-10" db="EMBL/GenBank/DDBJ databases">
        <authorList>
            <person name="Piombo E."/>
        </authorList>
    </citation>
    <scope>NUCLEOTIDE SEQUENCE</scope>
</reference>
<accession>A0A9N9VTC6</accession>
<sequence length="92" mass="10120">MWAGAHVRPIPAITAQLRQEGLWLKQTVSKFNSLLKTGNQIGLTLTPAIEVFEAPGNEFEAQTAESFEADSGPKGYSRIDSGRAAERNYVWV</sequence>
<dbReference type="OrthoDB" id="2015447at2759"/>
<feature type="non-terminal residue" evidence="1">
    <location>
        <position position="92"/>
    </location>
</feature>